<feature type="chain" id="PRO_5002628350" evidence="1">
    <location>
        <begin position="19"/>
        <end position="101"/>
    </location>
</feature>
<accession>A0P5R4</accession>
<evidence type="ECO:0000313" key="3">
    <source>
        <dbReference type="Proteomes" id="UP000054262"/>
    </source>
</evidence>
<comment type="caution">
    <text evidence="2">The sequence shown here is derived from an EMBL/GenBank/DDBJ whole genome shotgun (WGS) entry which is preliminary data.</text>
</comment>
<gene>
    <name evidence="2" type="ORF">MB2181_02335</name>
</gene>
<proteinExistence type="predicted"/>
<sequence>MKILSLIILLLTSLNIFAAPNMQPTLLAYYHHEDSTSYYHDNFSKSEKDNAHKTCDQLTEEVGIFEEHVMYGEHSHKKTFLGVDMEILKGALTVLSLGVNI</sequence>
<dbReference type="OrthoDB" id="2428511at2"/>
<dbReference type="EMBL" id="AAUX01000001">
    <property type="protein sequence ID" value="EAV46874.1"/>
    <property type="molecule type" value="Genomic_DNA"/>
</dbReference>
<organism evidence="2 3">
    <name type="scientific">Methylophilales bacterium HTCC2181</name>
    <dbReference type="NCBI Taxonomy" id="383631"/>
    <lineage>
        <taxon>Bacteria</taxon>
        <taxon>Pseudomonadati</taxon>
        <taxon>Pseudomonadota</taxon>
        <taxon>Betaproteobacteria</taxon>
        <taxon>Nitrosomonadales</taxon>
        <taxon>OM43 clade</taxon>
    </lineage>
</organism>
<feature type="signal peptide" evidence="1">
    <location>
        <begin position="1"/>
        <end position="18"/>
    </location>
</feature>
<evidence type="ECO:0000313" key="2">
    <source>
        <dbReference type="EMBL" id="EAV46874.1"/>
    </source>
</evidence>
<protein>
    <submittedName>
        <fullName evidence="2">Uncharacterized protein</fullName>
    </submittedName>
</protein>
<dbReference type="Proteomes" id="UP000054262">
    <property type="component" value="Unassembled WGS sequence"/>
</dbReference>
<reference evidence="2 3" key="1">
    <citation type="submission" date="2006-11" db="EMBL/GenBank/DDBJ databases">
        <authorList>
            <person name="Giovannoni S."/>
            <person name="Vergin K."/>
            <person name="Ferriera S."/>
            <person name="Johnson J."/>
            <person name="Kravitz S."/>
            <person name="Beeson K."/>
            <person name="Sutton G."/>
            <person name="Rogers Y.-H."/>
            <person name="Friedman R."/>
            <person name="Frazier M."/>
            <person name="Venter J.C."/>
        </authorList>
    </citation>
    <scope>NUCLEOTIDE SEQUENCE [LARGE SCALE GENOMIC DNA]</scope>
    <source>
        <strain evidence="2 3">HTCC2181</strain>
    </source>
</reference>
<evidence type="ECO:0000256" key="1">
    <source>
        <dbReference type="SAM" id="SignalP"/>
    </source>
</evidence>
<keyword evidence="3" id="KW-1185">Reference proteome</keyword>
<dbReference type="AlphaFoldDB" id="A0P5R4"/>
<name>A0P5R4_9PROT</name>
<keyword evidence="1" id="KW-0732">Signal</keyword>